<organism evidence="1 2">
    <name type="scientific">Fulvivirga kasyanovii</name>
    <dbReference type="NCBI Taxonomy" id="396812"/>
    <lineage>
        <taxon>Bacteria</taxon>
        <taxon>Pseudomonadati</taxon>
        <taxon>Bacteroidota</taxon>
        <taxon>Cytophagia</taxon>
        <taxon>Cytophagales</taxon>
        <taxon>Fulvivirgaceae</taxon>
        <taxon>Fulvivirga</taxon>
    </lineage>
</organism>
<evidence type="ECO:0000313" key="1">
    <source>
        <dbReference type="EMBL" id="MTI26770.1"/>
    </source>
</evidence>
<proteinExistence type="predicted"/>
<gene>
    <name evidence="1" type="ORF">E1163_17580</name>
</gene>
<comment type="caution">
    <text evidence="1">The sequence shown here is derived from an EMBL/GenBank/DDBJ whole genome shotgun (WGS) entry which is preliminary data.</text>
</comment>
<dbReference type="RefSeq" id="WP_155173779.1">
    <property type="nucleotide sequence ID" value="NZ_BAAAFL010000068.1"/>
</dbReference>
<dbReference type="Proteomes" id="UP000798808">
    <property type="component" value="Unassembled WGS sequence"/>
</dbReference>
<dbReference type="PROSITE" id="PS51257">
    <property type="entry name" value="PROKAR_LIPOPROTEIN"/>
    <property type="match status" value="1"/>
</dbReference>
<keyword evidence="2" id="KW-1185">Reference proteome</keyword>
<reference evidence="1 2" key="1">
    <citation type="submission" date="2019-02" db="EMBL/GenBank/DDBJ databases">
        <authorList>
            <person name="Goldberg S.R."/>
            <person name="Haltli B.A."/>
            <person name="Correa H."/>
            <person name="Russell K.G."/>
        </authorList>
    </citation>
    <scope>NUCLEOTIDE SEQUENCE [LARGE SCALE GENOMIC DNA]</scope>
    <source>
        <strain evidence="1 2">JCM 16186</strain>
    </source>
</reference>
<evidence type="ECO:0008006" key="3">
    <source>
        <dbReference type="Google" id="ProtNLM"/>
    </source>
</evidence>
<accession>A0ABW9RSD3</accession>
<sequence>MIKQVIIAPMLLIMLSACLVSRTERPRITGHVYDHKTRMPLEGCKVAEAYTDSLGFFLLKERRFWEFAFPGGEAPPVMIYELVEKENYKTDTLRAFNRYGGSARKGVHWEMDTIFLKENSIYPDTLGK</sequence>
<dbReference type="EMBL" id="SMLW01000597">
    <property type="protein sequence ID" value="MTI26770.1"/>
    <property type="molecule type" value="Genomic_DNA"/>
</dbReference>
<evidence type="ECO:0000313" key="2">
    <source>
        <dbReference type="Proteomes" id="UP000798808"/>
    </source>
</evidence>
<name>A0ABW9RSD3_9BACT</name>
<protein>
    <recommendedName>
        <fullName evidence="3">Carboxypeptidase regulatory-like domain-containing protein</fullName>
    </recommendedName>
</protein>